<dbReference type="Proteomes" id="UP001189429">
    <property type="component" value="Unassembled WGS sequence"/>
</dbReference>
<keyword evidence="3" id="KW-1185">Reference proteome</keyword>
<protein>
    <submittedName>
        <fullName evidence="2">Uncharacterized protein</fullName>
    </submittedName>
</protein>
<feature type="transmembrane region" description="Helical" evidence="1">
    <location>
        <begin position="171"/>
        <end position="192"/>
    </location>
</feature>
<dbReference type="EMBL" id="CAUYUJ010012113">
    <property type="protein sequence ID" value="CAK0833318.1"/>
    <property type="molecule type" value="Genomic_DNA"/>
</dbReference>
<sequence length="241" mass="25879">MAAALRSRSLCRWAVAAWRIGASGPALAARHFLLVAWQRWGRSSRRKASERAGRERRVAVEWPWRRPWPRLAWRAWREHVARRRAALRAAEAQAQLLAISRSQALLRAFLADWKAWAAGSRRAQAHCHCLRKARVTCGACPACPPAAAAAPCPGCPGCPDCSLTCGTGPGWWAVLVALAAGLAAGGSFRVALGWAARAASLFVGGTDPPRREGAAPVTLLVEDDGAGQDGGAQRRFRAVRA</sequence>
<evidence type="ECO:0000313" key="2">
    <source>
        <dbReference type="EMBL" id="CAK0833318.1"/>
    </source>
</evidence>
<keyword evidence="1" id="KW-1133">Transmembrane helix</keyword>
<name>A0ABN9SNE5_9DINO</name>
<organism evidence="2 3">
    <name type="scientific">Prorocentrum cordatum</name>
    <dbReference type="NCBI Taxonomy" id="2364126"/>
    <lineage>
        <taxon>Eukaryota</taxon>
        <taxon>Sar</taxon>
        <taxon>Alveolata</taxon>
        <taxon>Dinophyceae</taxon>
        <taxon>Prorocentrales</taxon>
        <taxon>Prorocentraceae</taxon>
        <taxon>Prorocentrum</taxon>
    </lineage>
</organism>
<proteinExistence type="predicted"/>
<accession>A0ABN9SNE5</accession>
<keyword evidence="1" id="KW-0472">Membrane</keyword>
<evidence type="ECO:0000313" key="3">
    <source>
        <dbReference type="Proteomes" id="UP001189429"/>
    </source>
</evidence>
<comment type="caution">
    <text evidence="2">The sequence shown here is derived from an EMBL/GenBank/DDBJ whole genome shotgun (WGS) entry which is preliminary data.</text>
</comment>
<gene>
    <name evidence="2" type="ORF">PCOR1329_LOCUS31051</name>
</gene>
<reference evidence="2" key="1">
    <citation type="submission" date="2023-10" db="EMBL/GenBank/DDBJ databases">
        <authorList>
            <person name="Chen Y."/>
            <person name="Shah S."/>
            <person name="Dougan E. K."/>
            <person name="Thang M."/>
            <person name="Chan C."/>
        </authorList>
    </citation>
    <scope>NUCLEOTIDE SEQUENCE [LARGE SCALE GENOMIC DNA]</scope>
</reference>
<keyword evidence="1" id="KW-0812">Transmembrane</keyword>
<evidence type="ECO:0000256" key="1">
    <source>
        <dbReference type="SAM" id="Phobius"/>
    </source>
</evidence>